<dbReference type="GO" id="GO:0006950">
    <property type="term" value="P:response to stress"/>
    <property type="evidence" value="ECO:0007669"/>
    <property type="project" value="TreeGrafter"/>
</dbReference>
<gene>
    <name evidence="2" type="ORF">GTQ45_05530</name>
</gene>
<accession>A0A845Q9U3</accession>
<protein>
    <submittedName>
        <fullName evidence="2">MarR family transcriptional regulator</fullName>
    </submittedName>
</protein>
<dbReference type="PANTHER" id="PTHR33164:SF105">
    <property type="entry name" value="TRANSCRIPTIONAL REPRESSOR PROTEIN-RELATED"/>
    <property type="match status" value="1"/>
</dbReference>
<dbReference type="Proteomes" id="UP000470384">
    <property type="component" value="Unassembled WGS sequence"/>
</dbReference>
<evidence type="ECO:0000259" key="1">
    <source>
        <dbReference type="PROSITE" id="PS50995"/>
    </source>
</evidence>
<dbReference type="PANTHER" id="PTHR33164">
    <property type="entry name" value="TRANSCRIPTIONAL REGULATOR, MARR FAMILY"/>
    <property type="match status" value="1"/>
</dbReference>
<dbReference type="InterPro" id="IPR000835">
    <property type="entry name" value="HTH_MarR-typ"/>
</dbReference>
<dbReference type="GO" id="GO:0003700">
    <property type="term" value="F:DNA-binding transcription factor activity"/>
    <property type="evidence" value="ECO:0007669"/>
    <property type="project" value="InterPro"/>
</dbReference>
<dbReference type="InterPro" id="IPR036390">
    <property type="entry name" value="WH_DNA-bd_sf"/>
</dbReference>
<dbReference type="EMBL" id="WXYQ01000004">
    <property type="protein sequence ID" value="NBG95187.1"/>
    <property type="molecule type" value="Genomic_DNA"/>
</dbReference>
<comment type="caution">
    <text evidence="2">The sequence shown here is derived from an EMBL/GenBank/DDBJ whole genome shotgun (WGS) entry which is preliminary data.</text>
</comment>
<dbReference type="OrthoDB" id="2287011at2"/>
<feature type="domain" description="HTH marR-type" evidence="1">
    <location>
        <begin position="12"/>
        <end position="147"/>
    </location>
</feature>
<proteinExistence type="predicted"/>
<name>A0A845Q9U3_9HYPH</name>
<sequence length="147" mass="16314">MDTEQIIEDVGDRCLALRALSTARAVTRRYDTALRQSGLTITQFTLLISIARLKPVAISALADVLSMERTSLSRNLKPLEAAGLVERMTETSGRAKPIRITDAGRKKLEEAYPMWIKAQQATEEKLTDSAQSVSDTLYTLRGEGPRY</sequence>
<dbReference type="Gene3D" id="1.10.10.10">
    <property type="entry name" value="Winged helix-like DNA-binding domain superfamily/Winged helix DNA-binding domain"/>
    <property type="match status" value="1"/>
</dbReference>
<dbReference type="InterPro" id="IPR039422">
    <property type="entry name" value="MarR/SlyA-like"/>
</dbReference>
<dbReference type="GeneID" id="300656104"/>
<dbReference type="InterPro" id="IPR036388">
    <property type="entry name" value="WH-like_DNA-bd_sf"/>
</dbReference>
<evidence type="ECO:0000313" key="3">
    <source>
        <dbReference type="Proteomes" id="UP000470384"/>
    </source>
</evidence>
<dbReference type="SUPFAM" id="SSF46785">
    <property type="entry name" value="Winged helix' DNA-binding domain"/>
    <property type="match status" value="1"/>
</dbReference>
<evidence type="ECO:0000313" key="2">
    <source>
        <dbReference type="EMBL" id="NBG95187.1"/>
    </source>
</evidence>
<dbReference type="RefSeq" id="WP_160587173.1">
    <property type="nucleotide sequence ID" value="NZ_BMHN01000001.1"/>
</dbReference>
<dbReference type="SMART" id="SM00347">
    <property type="entry name" value="HTH_MARR"/>
    <property type="match status" value="1"/>
</dbReference>
<organism evidence="2 3">
    <name type="scientific">Pyruvatibacter mobilis</name>
    <dbReference type="NCBI Taxonomy" id="1712261"/>
    <lineage>
        <taxon>Bacteria</taxon>
        <taxon>Pseudomonadati</taxon>
        <taxon>Pseudomonadota</taxon>
        <taxon>Alphaproteobacteria</taxon>
        <taxon>Hyphomicrobiales</taxon>
        <taxon>Parvibaculaceae</taxon>
        <taxon>Pyruvatibacter</taxon>
    </lineage>
</organism>
<dbReference type="Pfam" id="PF12802">
    <property type="entry name" value="MarR_2"/>
    <property type="match status" value="1"/>
</dbReference>
<keyword evidence="3" id="KW-1185">Reference proteome</keyword>
<dbReference type="AlphaFoldDB" id="A0A845Q9U3"/>
<dbReference type="PROSITE" id="PS50995">
    <property type="entry name" value="HTH_MARR_2"/>
    <property type="match status" value="1"/>
</dbReference>
<reference evidence="2 3" key="1">
    <citation type="journal article" date="2016" name="Int. J. Syst. Evol. Microbiol.">
        <title>Pyruvatibacter mobilis gen. nov., sp. nov., a marine bacterium from the culture broth of Picochlorum sp. 122.</title>
        <authorList>
            <person name="Wang G."/>
            <person name="Tang M."/>
            <person name="Wu H."/>
            <person name="Dai S."/>
            <person name="Li T."/>
            <person name="Chen C."/>
            <person name="He H."/>
            <person name="Fan J."/>
            <person name="Xiang W."/>
            <person name="Li X."/>
        </authorList>
    </citation>
    <scope>NUCLEOTIDE SEQUENCE [LARGE SCALE GENOMIC DNA]</scope>
    <source>
        <strain evidence="2 3">GYP-11</strain>
    </source>
</reference>